<feature type="compositionally biased region" description="Polar residues" evidence="1">
    <location>
        <begin position="889"/>
        <end position="903"/>
    </location>
</feature>
<feature type="region of interest" description="Disordered" evidence="1">
    <location>
        <begin position="884"/>
        <end position="908"/>
    </location>
</feature>
<evidence type="ECO:0000259" key="3">
    <source>
        <dbReference type="PROSITE" id="PS51841"/>
    </source>
</evidence>
<name>A0A9X2RGH8_9BACT</name>
<dbReference type="PROSITE" id="PS51841">
    <property type="entry name" value="LTD"/>
    <property type="match status" value="2"/>
</dbReference>
<dbReference type="Gene3D" id="2.60.40.4070">
    <property type="match status" value="1"/>
</dbReference>
<evidence type="ECO:0000313" key="5">
    <source>
        <dbReference type="Proteomes" id="UP001139125"/>
    </source>
</evidence>
<gene>
    <name evidence="4" type="ORF">NM125_05115</name>
</gene>
<comment type="caution">
    <text evidence="4">The sequence shown here is derived from an EMBL/GenBank/DDBJ whole genome shotgun (WGS) entry which is preliminary data.</text>
</comment>
<dbReference type="Pfam" id="PF13290">
    <property type="entry name" value="CHB_HEX_C_1"/>
    <property type="match status" value="1"/>
</dbReference>
<reference evidence="4" key="1">
    <citation type="submission" date="2022-06" db="EMBL/GenBank/DDBJ databases">
        <title>Gracilimonas sp. CAU 1638 isolated from sea sediment.</title>
        <authorList>
            <person name="Kim W."/>
        </authorList>
    </citation>
    <scope>NUCLEOTIDE SEQUENCE</scope>
    <source>
        <strain evidence="4">CAU 1638</strain>
    </source>
</reference>
<feature type="signal peptide" evidence="2">
    <location>
        <begin position="1"/>
        <end position="21"/>
    </location>
</feature>
<dbReference type="EMBL" id="JANDBC010000001">
    <property type="protein sequence ID" value="MCP9290954.1"/>
    <property type="molecule type" value="Genomic_DNA"/>
</dbReference>
<sequence length="998" mass="112252">MKKLFSAALLFMVILSTSAFAQVKINEIVASNASSHADQNGDNDDWVELYNSGSVSVNLAGMYVSDDPTQLDKWQIPSGQSAVTTISPGEFLILWFDKETEQGALHVDMKLSADGESVILSESDGETLIDSVSFGAQSTDIAWGRTPDGSGTFKFLNPTPEASNDGSQISEQAKKPVFSLESGFYSGSEVIGISSATENAEIRYEIGGSAPTPNSPLYENPITVDSSSVIRAIAFAPSFAASDIATNSYFFEDPHTIPLVSFVMEPDSLFDYDKGMYVIGDSSEAGDDYPWFGANFWEEWEYPVHIEYMKPGGSVEFEFDAGASIGGNFSRAFPKKSFIINNNPDYGIDELEYELFPENDYNTYDGFGLRAGAEERSRLLNEMMYTINKQWGHKNAMQAYKPVVLYINGKYWGIYNLQERKNDDFVESRYGYDDIDMIKDYDEVKDGTYDAYQELLDIFQDESLTETEFFTLADSLIDLESFTDHWIYQVYSSHGDPNNLRYWRPQTVDGKWHFISHDFDWWRNLDNEPGTYIPVFTQYLKKDPAGFWLIGRMIQNPTYREIFLNRLADMLNTAFKPDYMISLIDSIDTAINPEIPRDIERWDEGWYDNSGPTDYSMEYFYYGLEEEDYGLTVPYVLDYPDFIYAEIQDTLQTDTVRVHLAQTSEGSIQLNSITPDLSSQDWSGIYFEGTSITLEVMPEPGLELEHWLVDGEQAGQNNVLTVELGTTPIEIEAAFQPVLQDEIVINEINYNPSDDFDAGDWIELYNYSETTIDLSGWVYKDEDDEHEFVIPNGTSIASGGYLVITNDTAAFKQLHPNAEFVKGEADFGLSGSGDQVRIFNPNNSLIDFVEYNDEEPWSLEADGNGATLALKDYELDNSLAESWMASEETGGTPSASNDGVINSSEEDGNAPKAFALHQNYPNPFNPTTRISFSLAKASPVEISVYNMLGQEVHKFVKEPMKSGEHTLTFDARNLPSGVYIYRLTAGNFTETKKMILLK</sequence>
<evidence type="ECO:0000313" key="4">
    <source>
        <dbReference type="EMBL" id="MCP9290954.1"/>
    </source>
</evidence>
<feature type="domain" description="LTD" evidence="3">
    <location>
        <begin position="725"/>
        <end position="853"/>
    </location>
</feature>
<keyword evidence="2" id="KW-0732">Signal</keyword>
<protein>
    <submittedName>
        <fullName evidence="4">CotH kinase family protein</fullName>
    </submittedName>
</protein>
<dbReference type="InterPro" id="IPR014867">
    <property type="entry name" value="Spore_coat_CotH_CotH2/3/7"/>
</dbReference>
<dbReference type="InterPro" id="IPR001322">
    <property type="entry name" value="Lamin_tail_dom"/>
</dbReference>
<keyword evidence="4" id="KW-0418">Kinase</keyword>
<dbReference type="Pfam" id="PF18962">
    <property type="entry name" value="Por_Secre_tail"/>
    <property type="match status" value="1"/>
</dbReference>
<dbReference type="Gene3D" id="2.60.40.1260">
    <property type="entry name" value="Lamin Tail domain"/>
    <property type="match status" value="1"/>
</dbReference>
<dbReference type="RefSeq" id="WP_255133488.1">
    <property type="nucleotide sequence ID" value="NZ_JANDBC010000001.1"/>
</dbReference>
<dbReference type="Pfam" id="PF00932">
    <property type="entry name" value="LTD"/>
    <property type="match status" value="2"/>
</dbReference>
<organism evidence="4 5">
    <name type="scientific">Gracilimonas sediminicola</name>
    <dbReference type="NCBI Taxonomy" id="2952158"/>
    <lineage>
        <taxon>Bacteria</taxon>
        <taxon>Pseudomonadati</taxon>
        <taxon>Balneolota</taxon>
        <taxon>Balneolia</taxon>
        <taxon>Balneolales</taxon>
        <taxon>Balneolaceae</taxon>
        <taxon>Gracilimonas</taxon>
    </lineage>
</organism>
<accession>A0A9X2RGH8</accession>
<dbReference type="Pfam" id="PF08757">
    <property type="entry name" value="CotH"/>
    <property type="match status" value="1"/>
</dbReference>
<keyword evidence="4" id="KW-0808">Transferase</keyword>
<dbReference type="InterPro" id="IPR059177">
    <property type="entry name" value="GH29D-like_dom"/>
</dbReference>
<dbReference type="InterPro" id="IPR026444">
    <property type="entry name" value="Secre_tail"/>
</dbReference>
<dbReference type="GO" id="GO:0016301">
    <property type="term" value="F:kinase activity"/>
    <property type="evidence" value="ECO:0007669"/>
    <property type="project" value="UniProtKB-KW"/>
</dbReference>
<evidence type="ECO:0000256" key="2">
    <source>
        <dbReference type="SAM" id="SignalP"/>
    </source>
</evidence>
<dbReference type="AlphaFoldDB" id="A0A9X2RGH8"/>
<dbReference type="Proteomes" id="UP001139125">
    <property type="component" value="Unassembled WGS sequence"/>
</dbReference>
<dbReference type="NCBIfam" id="TIGR04183">
    <property type="entry name" value="Por_Secre_tail"/>
    <property type="match status" value="1"/>
</dbReference>
<keyword evidence="5" id="KW-1185">Reference proteome</keyword>
<proteinExistence type="predicted"/>
<evidence type="ECO:0000256" key="1">
    <source>
        <dbReference type="SAM" id="MobiDB-lite"/>
    </source>
</evidence>
<dbReference type="InterPro" id="IPR036415">
    <property type="entry name" value="Lamin_tail_dom_sf"/>
</dbReference>
<feature type="domain" description="LTD" evidence="3">
    <location>
        <begin position="16"/>
        <end position="136"/>
    </location>
</feature>
<feature type="chain" id="PRO_5040866377" evidence="2">
    <location>
        <begin position="22"/>
        <end position="998"/>
    </location>
</feature>
<dbReference type="SUPFAM" id="SSF74853">
    <property type="entry name" value="Lamin A/C globular tail domain"/>
    <property type="match status" value="2"/>
</dbReference>